<feature type="compositionally biased region" description="Polar residues" evidence="1">
    <location>
        <begin position="39"/>
        <end position="50"/>
    </location>
</feature>
<evidence type="ECO:0000313" key="3">
    <source>
        <dbReference type="Proteomes" id="UP000007305"/>
    </source>
</evidence>
<accession>A0A804RED6</accession>
<reference evidence="3" key="1">
    <citation type="journal article" date="2009" name="Science">
        <title>The B73 maize genome: complexity, diversity, and dynamics.</title>
        <authorList>
            <person name="Schnable P.S."/>
            <person name="Ware D."/>
            <person name="Fulton R.S."/>
            <person name="Stein J.C."/>
            <person name="Wei F."/>
            <person name="Pasternak S."/>
            <person name="Liang C."/>
            <person name="Zhang J."/>
            <person name="Fulton L."/>
            <person name="Graves T.A."/>
            <person name="Minx P."/>
            <person name="Reily A.D."/>
            <person name="Courtney L."/>
            <person name="Kruchowski S.S."/>
            <person name="Tomlinson C."/>
            <person name="Strong C."/>
            <person name="Delehaunty K."/>
            <person name="Fronick C."/>
            <person name="Courtney B."/>
            <person name="Rock S.M."/>
            <person name="Belter E."/>
            <person name="Du F."/>
            <person name="Kim K."/>
            <person name="Abbott R.M."/>
            <person name="Cotton M."/>
            <person name="Levy A."/>
            <person name="Marchetto P."/>
            <person name="Ochoa K."/>
            <person name="Jackson S.M."/>
            <person name="Gillam B."/>
            <person name="Chen W."/>
            <person name="Yan L."/>
            <person name="Higginbotham J."/>
            <person name="Cardenas M."/>
            <person name="Waligorski J."/>
            <person name="Applebaum E."/>
            <person name="Phelps L."/>
            <person name="Falcone J."/>
            <person name="Kanchi K."/>
            <person name="Thane T."/>
            <person name="Scimone A."/>
            <person name="Thane N."/>
            <person name="Henke J."/>
            <person name="Wang T."/>
            <person name="Ruppert J."/>
            <person name="Shah N."/>
            <person name="Rotter K."/>
            <person name="Hodges J."/>
            <person name="Ingenthron E."/>
            <person name="Cordes M."/>
            <person name="Kohlberg S."/>
            <person name="Sgro J."/>
            <person name="Delgado B."/>
            <person name="Mead K."/>
            <person name="Chinwalla A."/>
            <person name="Leonard S."/>
            <person name="Crouse K."/>
            <person name="Collura K."/>
            <person name="Kudrna D."/>
            <person name="Currie J."/>
            <person name="He R."/>
            <person name="Angelova A."/>
            <person name="Rajasekar S."/>
            <person name="Mueller T."/>
            <person name="Lomeli R."/>
            <person name="Scara G."/>
            <person name="Ko A."/>
            <person name="Delaney K."/>
            <person name="Wissotski M."/>
            <person name="Lopez G."/>
            <person name="Campos D."/>
            <person name="Braidotti M."/>
            <person name="Ashley E."/>
            <person name="Golser W."/>
            <person name="Kim H."/>
            <person name="Lee S."/>
            <person name="Lin J."/>
            <person name="Dujmic Z."/>
            <person name="Kim W."/>
            <person name="Talag J."/>
            <person name="Zuccolo A."/>
            <person name="Fan C."/>
            <person name="Sebastian A."/>
            <person name="Kramer M."/>
            <person name="Spiegel L."/>
            <person name="Nascimento L."/>
            <person name="Zutavern T."/>
            <person name="Miller B."/>
            <person name="Ambroise C."/>
            <person name="Muller S."/>
            <person name="Spooner W."/>
            <person name="Narechania A."/>
            <person name="Ren L."/>
            <person name="Wei S."/>
            <person name="Kumari S."/>
            <person name="Faga B."/>
            <person name="Levy M.J."/>
            <person name="McMahan L."/>
            <person name="Van Buren P."/>
            <person name="Vaughn M.W."/>
            <person name="Ying K."/>
            <person name="Yeh C.-T."/>
            <person name="Emrich S.J."/>
            <person name="Jia Y."/>
            <person name="Kalyanaraman A."/>
            <person name="Hsia A.-P."/>
            <person name="Barbazuk W.B."/>
            <person name="Baucom R.S."/>
            <person name="Brutnell T.P."/>
            <person name="Carpita N.C."/>
            <person name="Chaparro C."/>
            <person name="Chia J.-M."/>
            <person name="Deragon J.-M."/>
            <person name="Estill J.C."/>
            <person name="Fu Y."/>
            <person name="Jeddeloh J.A."/>
            <person name="Han Y."/>
            <person name="Lee H."/>
            <person name="Li P."/>
            <person name="Lisch D.R."/>
            <person name="Liu S."/>
            <person name="Liu Z."/>
            <person name="Nagel D.H."/>
            <person name="McCann M.C."/>
            <person name="SanMiguel P."/>
            <person name="Myers A.M."/>
            <person name="Nettleton D."/>
            <person name="Nguyen J."/>
            <person name="Penning B.W."/>
            <person name="Ponnala L."/>
            <person name="Schneider K.L."/>
            <person name="Schwartz D.C."/>
            <person name="Sharma A."/>
            <person name="Soderlund C."/>
            <person name="Springer N.M."/>
            <person name="Sun Q."/>
            <person name="Wang H."/>
            <person name="Waterman M."/>
            <person name="Westerman R."/>
            <person name="Wolfgruber T.K."/>
            <person name="Yang L."/>
            <person name="Yu Y."/>
            <person name="Zhang L."/>
            <person name="Zhou S."/>
            <person name="Zhu Q."/>
            <person name="Bennetzen J.L."/>
            <person name="Dawe R.K."/>
            <person name="Jiang J."/>
            <person name="Jiang N."/>
            <person name="Presting G.G."/>
            <person name="Wessler S.R."/>
            <person name="Aluru S."/>
            <person name="Martienssen R.A."/>
            <person name="Clifton S.W."/>
            <person name="McCombie W.R."/>
            <person name="Wing R.A."/>
            <person name="Wilson R.K."/>
        </authorList>
    </citation>
    <scope>NUCLEOTIDE SEQUENCE [LARGE SCALE GENOMIC DNA]</scope>
    <source>
        <strain evidence="3">cv. B73</strain>
    </source>
</reference>
<organism evidence="2 3">
    <name type="scientific">Zea mays</name>
    <name type="common">Maize</name>
    <dbReference type="NCBI Taxonomy" id="4577"/>
    <lineage>
        <taxon>Eukaryota</taxon>
        <taxon>Viridiplantae</taxon>
        <taxon>Streptophyta</taxon>
        <taxon>Embryophyta</taxon>
        <taxon>Tracheophyta</taxon>
        <taxon>Spermatophyta</taxon>
        <taxon>Magnoliopsida</taxon>
        <taxon>Liliopsida</taxon>
        <taxon>Poales</taxon>
        <taxon>Poaceae</taxon>
        <taxon>PACMAD clade</taxon>
        <taxon>Panicoideae</taxon>
        <taxon>Andropogonodae</taxon>
        <taxon>Andropogoneae</taxon>
        <taxon>Tripsacinae</taxon>
        <taxon>Zea</taxon>
    </lineage>
</organism>
<name>A0A804RED6_MAIZE</name>
<reference evidence="2" key="3">
    <citation type="submission" date="2021-05" db="UniProtKB">
        <authorList>
            <consortium name="EnsemblPlants"/>
        </authorList>
    </citation>
    <scope>IDENTIFICATION</scope>
    <source>
        <strain evidence="2">cv. B73</strain>
    </source>
</reference>
<sequence length="110" mass="11811">MSSSQSWRYCSQPRARRGLTSPIAPNPLRRDPPVRLSPTAASRSQLTQRASPCVRAAVLAISRLLESSSISQPPSLCQLDANGASWKLPVESIFSLLQCSSAPSTCAPVF</sequence>
<dbReference type="AlphaFoldDB" id="A0A804RED6"/>
<feature type="region of interest" description="Disordered" evidence="1">
    <location>
        <begin position="1"/>
        <end position="50"/>
    </location>
</feature>
<proteinExistence type="predicted"/>
<evidence type="ECO:0000256" key="1">
    <source>
        <dbReference type="SAM" id="MobiDB-lite"/>
    </source>
</evidence>
<reference evidence="2" key="2">
    <citation type="submission" date="2019-07" db="EMBL/GenBank/DDBJ databases">
        <authorList>
            <person name="Seetharam A."/>
            <person name="Woodhouse M."/>
            <person name="Cannon E."/>
        </authorList>
    </citation>
    <scope>NUCLEOTIDE SEQUENCE [LARGE SCALE GENOMIC DNA]</scope>
    <source>
        <strain evidence="2">cv. B73</strain>
    </source>
</reference>
<dbReference type="InParanoid" id="A0A804RED6"/>
<protein>
    <submittedName>
        <fullName evidence="2">Uncharacterized protein</fullName>
    </submittedName>
</protein>
<keyword evidence="3" id="KW-1185">Reference proteome</keyword>
<dbReference type="Proteomes" id="UP000007305">
    <property type="component" value="Chromosome 10"/>
</dbReference>
<dbReference type="Gramene" id="Zm00001eb411650_T001">
    <property type="protein sequence ID" value="Zm00001eb411650_P001"/>
    <property type="gene ID" value="Zm00001eb411650"/>
</dbReference>
<evidence type="ECO:0000313" key="2">
    <source>
        <dbReference type="EnsemblPlants" id="Zm00001eb411650_P001"/>
    </source>
</evidence>
<dbReference type="EnsemblPlants" id="Zm00001eb411650_T001">
    <property type="protein sequence ID" value="Zm00001eb411650_P001"/>
    <property type="gene ID" value="Zm00001eb411650"/>
</dbReference>